<proteinExistence type="predicted"/>
<dbReference type="AlphaFoldDB" id="A0A4P6E496"/>
<feature type="transmembrane region" description="Helical" evidence="1">
    <location>
        <begin position="121"/>
        <end position="142"/>
    </location>
</feature>
<dbReference type="RefSeq" id="WP_129237442.1">
    <property type="nucleotide sequence ID" value="NZ_CP035464.1"/>
</dbReference>
<dbReference type="KEGG" id="bgx:ESN35_06090"/>
<feature type="transmembrane region" description="Helical" evidence="1">
    <location>
        <begin position="81"/>
        <end position="101"/>
    </location>
</feature>
<dbReference type="Proteomes" id="UP000293589">
    <property type="component" value="Chromosome"/>
</dbReference>
<keyword evidence="1" id="KW-1133">Transmembrane helix</keyword>
<keyword evidence="1" id="KW-0472">Membrane</keyword>
<sequence>MSQQIHKELKAYEDKRQTEALATQKEAEASKQKLIEEETKRAGWTNKYFGAKLGLSFIVCFLLVLFSAAVILFCYKNVDAGSTSTLLGTFIVLCGAISWMCEHHRWKSPEKKKLFEEIYTYINVVIIVIAFHALAFGIWSWFPGLFN</sequence>
<protein>
    <submittedName>
        <fullName evidence="2">Uncharacterized protein</fullName>
    </submittedName>
</protein>
<evidence type="ECO:0000313" key="3">
    <source>
        <dbReference type="Proteomes" id="UP000293589"/>
    </source>
</evidence>
<reference evidence="2 3" key="1">
    <citation type="submission" date="2019-01" db="EMBL/GenBank/DDBJ databases">
        <title>Complete genome sequence of Bifidobacterium gallinarum CACC 514.</title>
        <authorList>
            <person name="Jung M."/>
        </authorList>
    </citation>
    <scope>NUCLEOTIDE SEQUENCE [LARGE SCALE GENOMIC DNA]</scope>
    <source>
        <strain evidence="2 3">CACC 514</strain>
    </source>
</reference>
<name>A0A4P6E496_9BIFI</name>
<dbReference type="EMBL" id="CP035464">
    <property type="protein sequence ID" value="QAY33019.1"/>
    <property type="molecule type" value="Genomic_DNA"/>
</dbReference>
<evidence type="ECO:0000313" key="2">
    <source>
        <dbReference type="EMBL" id="QAY33019.1"/>
    </source>
</evidence>
<feature type="transmembrane region" description="Helical" evidence="1">
    <location>
        <begin position="53"/>
        <end position="75"/>
    </location>
</feature>
<gene>
    <name evidence="2" type="ORF">ESN35_06090</name>
</gene>
<keyword evidence="1" id="KW-0812">Transmembrane</keyword>
<accession>A0A4P6E496</accession>
<organism evidence="2 3">
    <name type="scientific">Bifidobacterium pullorum subsp. gallinarum</name>
    <dbReference type="NCBI Taxonomy" id="78344"/>
    <lineage>
        <taxon>Bacteria</taxon>
        <taxon>Bacillati</taxon>
        <taxon>Actinomycetota</taxon>
        <taxon>Actinomycetes</taxon>
        <taxon>Bifidobacteriales</taxon>
        <taxon>Bifidobacteriaceae</taxon>
        <taxon>Bifidobacterium</taxon>
    </lineage>
</organism>
<evidence type="ECO:0000256" key="1">
    <source>
        <dbReference type="SAM" id="Phobius"/>
    </source>
</evidence>